<dbReference type="Pfam" id="PF01243">
    <property type="entry name" value="PNPOx_N"/>
    <property type="match status" value="1"/>
</dbReference>
<protein>
    <submittedName>
        <fullName evidence="2">MSMEG_1061 family FMN-dependent PPOX-type flavoprotein</fullName>
    </submittedName>
</protein>
<evidence type="ECO:0000313" key="3">
    <source>
        <dbReference type="Proteomes" id="UP001595444"/>
    </source>
</evidence>
<dbReference type="InterPro" id="IPR011576">
    <property type="entry name" value="Pyridox_Oxase_N"/>
</dbReference>
<organism evidence="2 3">
    <name type="scientific">Kordiimonas pumila</name>
    <dbReference type="NCBI Taxonomy" id="2161677"/>
    <lineage>
        <taxon>Bacteria</taxon>
        <taxon>Pseudomonadati</taxon>
        <taxon>Pseudomonadota</taxon>
        <taxon>Alphaproteobacteria</taxon>
        <taxon>Kordiimonadales</taxon>
        <taxon>Kordiimonadaceae</taxon>
        <taxon>Kordiimonas</taxon>
    </lineage>
</organism>
<dbReference type="NCBIfam" id="TIGR04025">
    <property type="entry name" value="PPOX_FMN_DR2398"/>
    <property type="match status" value="1"/>
</dbReference>
<evidence type="ECO:0000313" key="2">
    <source>
        <dbReference type="EMBL" id="MFC3050679.1"/>
    </source>
</evidence>
<dbReference type="RefSeq" id="WP_194212803.1">
    <property type="nucleotide sequence ID" value="NZ_CP061205.1"/>
</dbReference>
<evidence type="ECO:0000259" key="1">
    <source>
        <dbReference type="Pfam" id="PF01243"/>
    </source>
</evidence>
<comment type="caution">
    <text evidence="2">The sequence shown here is derived from an EMBL/GenBank/DDBJ whole genome shotgun (WGS) entry which is preliminary data.</text>
</comment>
<name>A0ABV7D0Y0_9PROT</name>
<accession>A0ABV7D0Y0</accession>
<dbReference type="Gene3D" id="2.30.110.10">
    <property type="entry name" value="Electron Transport, Fmn-binding Protein, Chain A"/>
    <property type="match status" value="1"/>
</dbReference>
<dbReference type="SUPFAM" id="SSF50475">
    <property type="entry name" value="FMN-binding split barrel"/>
    <property type="match status" value="1"/>
</dbReference>
<dbReference type="Proteomes" id="UP001595444">
    <property type="component" value="Unassembled WGS sequence"/>
</dbReference>
<sequence>MTDPYVIRSEDDLNKIYAPPDADIIAGIKTSLHEFHVNYIQNASFVCIGSAADNMFDVSPRGGEAGFIHVIDSKTIAIPDWRGNNKIETIRNIIRNGHVGLLFLFQGLNFFFRANGAAEVTTNPKLLAAMARDGKEPITAIRISINQIYLHCGKAVMRSKLWRESSHMKSKDLPSLAKMVKEFTKIEASEEAIEENNETMLRDRLY</sequence>
<reference evidence="3" key="1">
    <citation type="journal article" date="2019" name="Int. J. Syst. Evol. Microbiol.">
        <title>The Global Catalogue of Microorganisms (GCM) 10K type strain sequencing project: providing services to taxonomists for standard genome sequencing and annotation.</title>
        <authorList>
            <consortium name="The Broad Institute Genomics Platform"/>
            <consortium name="The Broad Institute Genome Sequencing Center for Infectious Disease"/>
            <person name="Wu L."/>
            <person name="Ma J."/>
        </authorList>
    </citation>
    <scope>NUCLEOTIDE SEQUENCE [LARGE SCALE GENOMIC DNA]</scope>
    <source>
        <strain evidence="3">KCTC 62164</strain>
    </source>
</reference>
<dbReference type="PANTHER" id="PTHR42815:SF2">
    <property type="entry name" value="FAD-BINDING, PUTATIVE (AFU_ORTHOLOGUE AFUA_6G07600)-RELATED"/>
    <property type="match status" value="1"/>
</dbReference>
<gene>
    <name evidence="2" type="ORF">ACFOKA_02050</name>
</gene>
<dbReference type="InterPro" id="IPR012349">
    <property type="entry name" value="Split_barrel_FMN-bd"/>
</dbReference>
<dbReference type="InterPro" id="IPR024029">
    <property type="entry name" value="Pyridox_Oxase_FMN-dep"/>
</dbReference>
<dbReference type="PANTHER" id="PTHR42815">
    <property type="entry name" value="FAD-BINDING, PUTATIVE (AFU_ORTHOLOGUE AFUA_6G07600)-RELATED"/>
    <property type="match status" value="1"/>
</dbReference>
<keyword evidence="3" id="KW-1185">Reference proteome</keyword>
<feature type="domain" description="Pyridoxamine 5'-phosphate oxidase N-terminal" evidence="1">
    <location>
        <begin position="34"/>
        <end position="152"/>
    </location>
</feature>
<dbReference type="EMBL" id="JBHRSL010000002">
    <property type="protein sequence ID" value="MFC3050679.1"/>
    <property type="molecule type" value="Genomic_DNA"/>
</dbReference>
<proteinExistence type="predicted"/>